<name>A0A645GQM8_9ZZZZ</name>
<protein>
    <submittedName>
        <fullName evidence="1">Uncharacterized protein</fullName>
    </submittedName>
</protein>
<dbReference type="AlphaFoldDB" id="A0A645GQM8"/>
<accession>A0A645GQM8</accession>
<gene>
    <name evidence="1" type="ORF">SDC9_176432</name>
</gene>
<dbReference type="EMBL" id="VSSQ01079461">
    <property type="protein sequence ID" value="MPN28985.1"/>
    <property type="molecule type" value="Genomic_DNA"/>
</dbReference>
<organism evidence="1">
    <name type="scientific">bioreactor metagenome</name>
    <dbReference type="NCBI Taxonomy" id="1076179"/>
    <lineage>
        <taxon>unclassified sequences</taxon>
        <taxon>metagenomes</taxon>
        <taxon>ecological metagenomes</taxon>
    </lineage>
</organism>
<comment type="caution">
    <text evidence="1">The sequence shown here is derived from an EMBL/GenBank/DDBJ whole genome shotgun (WGS) entry which is preliminary data.</text>
</comment>
<proteinExistence type="predicted"/>
<reference evidence="1" key="1">
    <citation type="submission" date="2019-08" db="EMBL/GenBank/DDBJ databases">
        <authorList>
            <person name="Kucharzyk K."/>
            <person name="Murdoch R.W."/>
            <person name="Higgins S."/>
            <person name="Loffler F."/>
        </authorList>
    </citation>
    <scope>NUCLEOTIDE SEQUENCE</scope>
</reference>
<evidence type="ECO:0000313" key="1">
    <source>
        <dbReference type="EMBL" id="MPN28985.1"/>
    </source>
</evidence>
<sequence>MGNSIPIPSSSNCKACTTMGRCSIPTHHNNRDHKCTSKGLCSMGRNNRNRNYHHRICGDELNTHNHNSLRNNCWLRSWSHFHQCMFQLSNMADRFRRSSHYRLNNLLAGFRPHMQKCCSKDLLWCHSQPELIWP</sequence>